<evidence type="ECO:0000256" key="3">
    <source>
        <dbReference type="ARBA" id="ARBA00023163"/>
    </source>
</evidence>
<protein>
    <recommendedName>
        <fullName evidence="4">HTH araC/xylS-type domain-containing protein</fullName>
    </recommendedName>
</protein>
<dbReference type="PROSITE" id="PS01124">
    <property type="entry name" value="HTH_ARAC_FAMILY_2"/>
    <property type="match status" value="1"/>
</dbReference>
<keyword evidence="2" id="KW-0238">DNA-binding</keyword>
<dbReference type="GO" id="GO:0003700">
    <property type="term" value="F:DNA-binding transcription factor activity"/>
    <property type="evidence" value="ECO:0007669"/>
    <property type="project" value="InterPro"/>
</dbReference>
<dbReference type="STRING" id="427683.A5481_16330"/>
<dbReference type="EMBL" id="LWHQ01000031">
    <property type="protein sequence ID" value="OAS23657.1"/>
    <property type="molecule type" value="Genomic_DNA"/>
</dbReference>
<dbReference type="PANTHER" id="PTHR46796">
    <property type="entry name" value="HTH-TYPE TRANSCRIPTIONAL ACTIVATOR RHAS-RELATED"/>
    <property type="match status" value="1"/>
</dbReference>
<dbReference type="InterPro" id="IPR009057">
    <property type="entry name" value="Homeodomain-like_sf"/>
</dbReference>
<dbReference type="Proteomes" id="UP000078316">
    <property type="component" value="Unassembled WGS sequence"/>
</dbReference>
<keyword evidence="3" id="KW-0804">Transcription</keyword>
<dbReference type="Pfam" id="PF12833">
    <property type="entry name" value="HTH_18"/>
    <property type="match status" value="1"/>
</dbReference>
<sequence length="150" mass="17186">MRHIIPATIALSNAMFLGEHDSAYDKNVVTGIAIRQFIEENLPRVDADIVMARFAISRTPLYKIFESDGGIYSYIRNRRLARAMQILAQPGDRKQQIAAVGYSLGFENDRVFSRAFRRKYGLNPSEVDHETQSRVHIARESLLLSWMKDL</sequence>
<dbReference type="InterPro" id="IPR018060">
    <property type="entry name" value="HTH_AraC"/>
</dbReference>
<evidence type="ECO:0000259" key="4">
    <source>
        <dbReference type="PROSITE" id="PS01124"/>
    </source>
</evidence>
<dbReference type="PROSITE" id="PS00041">
    <property type="entry name" value="HTH_ARAC_FAMILY_1"/>
    <property type="match status" value="1"/>
</dbReference>
<organism evidence="5 6">
    <name type="scientific">Methylobacterium platani</name>
    <dbReference type="NCBI Taxonomy" id="427683"/>
    <lineage>
        <taxon>Bacteria</taxon>
        <taxon>Pseudomonadati</taxon>
        <taxon>Pseudomonadota</taxon>
        <taxon>Alphaproteobacteria</taxon>
        <taxon>Hyphomicrobiales</taxon>
        <taxon>Methylobacteriaceae</taxon>
        <taxon>Methylobacterium</taxon>
    </lineage>
</organism>
<evidence type="ECO:0000313" key="5">
    <source>
        <dbReference type="EMBL" id="OAS23657.1"/>
    </source>
</evidence>
<dbReference type="Gene3D" id="1.10.10.60">
    <property type="entry name" value="Homeodomain-like"/>
    <property type="match status" value="1"/>
</dbReference>
<reference evidence="5 6" key="1">
    <citation type="submission" date="2016-04" db="EMBL/GenBank/DDBJ databases">
        <authorList>
            <person name="Evans L.H."/>
            <person name="Alamgir A."/>
            <person name="Owens N."/>
            <person name="Weber N.D."/>
            <person name="Virtaneva K."/>
            <person name="Barbian K."/>
            <person name="Babar A."/>
            <person name="Rosenke K."/>
        </authorList>
    </citation>
    <scope>NUCLEOTIDE SEQUENCE [LARGE SCALE GENOMIC DNA]</scope>
    <source>
        <strain evidence="5 6">PMB02</strain>
    </source>
</reference>
<evidence type="ECO:0000256" key="1">
    <source>
        <dbReference type="ARBA" id="ARBA00023015"/>
    </source>
</evidence>
<dbReference type="InterPro" id="IPR050204">
    <property type="entry name" value="AraC_XylS_family_regulators"/>
</dbReference>
<keyword evidence="1" id="KW-0805">Transcription regulation</keyword>
<dbReference type="SUPFAM" id="SSF46689">
    <property type="entry name" value="Homeodomain-like"/>
    <property type="match status" value="1"/>
</dbReference>
<name>A0A179S8B0_9HYPH</name>
<comment type="caution">
    <text evidence="5">The sequence shown here is derived from an EMBL/GenBank/DDBJ whole genome shotgun (WGS) entry which is preliminary data.</text>
</comment>
<dbReference type="SMART" id="SM00342">
    <property type="entry name" value="HTH_ARAC"/>
    <property type="match status" value="1"/>
</dbReference>
<feature type="domain" description="HTH araC/xylS-type" evidence="4">
    <location>
        <begin position="32"/>
        <end position="130"/>
    </location>
</feature>
<dbReference type="AlphaFoldDB" id="A0A179S8B0"/>
<dbReference type="InterPro" id="IPR018062">
    <property type="entry name" value="HTH_AraC-typ_CS"/>
</dbReference>
<accession>A0A179S8B0</accession>
<gene>
    <name evidence="5" type="ORF">A5481_16330</name>
</gene>
<dbReference type="PANTHER" id="PTHR46796:SF6">
    <property type="entry name" value="ARAC SUBFAMILY"/>
    <property type="match status" value="1"/>
</dbReference>
<evidence type="ECO:0000256" key="2">
    <source>
        <dbReference type="ARBA" id="ARBA00023125"/>
    </source>
</evidence>
<dbReference type="GO" id="GO:0043565">
    <property type="term" value="F:sequence-specific DNA binding"/>
    <property type="evidence" value="ECO:0007669"/>
    <property type="project" value="InterPro"/>
</dbReference>
<proteinExistence type="predicted"/>
<evidence type="ECO:0000313" key="6">
    <source>
        <dbReference type="Proteomes" id="UP000078316"/>
    </source>
</evidence>